<keyword evidence="5" id="KW-1185">Reference proteome</keyword>
<dbReference type="PANTHER" id="PTHR39164">
    <property type="entry name" value="PROTEIN CCDC"/>
    <property type="match status" value="1"/>
</dbReference>
<evidence type="ECO:0000313" key="2">
    <source>
        <dbReference type="EMBL" id="QYY42343.1"/>
    </source>
</evidence>
<evidence type="ECO:0000313" key="3">
    <source>
        <dbReference type="EMBL" id="SDH43918.1"/>
    </source>
</evidence>
<reference evidence="2 5" key="2">
    <citation type="submission" date="2021-08" db="EMBL/GenBank/DDBJ databases">
        <title>Complete genome sequence of the strain Aneurinibacillus thermoaerophilus CCM 8960.</title>
        <authorList>
            <person name="Musilova J."/>
            <person name="Kourilova X."/>
            <person name="Pernicova I."/>
            <person name="Bezdicek M."/>
            <person name="Lengerova M."/>
            <person name="Obruca S."/>
            <person name="Sedlar K."/>
        </authorList>
    </citation>
    <scope>NUCLEOTIDE SEQUENCE [LARGE SCALE GENOMIC DNA]</scope>
    <source>
        <strain evidence="2 5">CCM 8960</strain>
    </source>
</reference>
<dbReference type="Proteomes" id="UP000198956">
    <property type="component" value="Unassembled WGS sequence"/>
</dbReference>
<keyword evidence="1" id="KW-0812">Transmembrane</keyword>
<dbReference type="Proteomes" id="UP000826616">
    <property type="component" value="Chromosome"/>
</dbReference>
<dbReference type="PIRSF" id="PIRSF021441">
    <property type="entry name" value="DUF1453"/>
    <property type="match status" value="1"/>
</dbReference>
<accession>A0A1G8CF02</accession>
<dbReference type="Pfam" id="PF07301">
    <property type="entry name" value="DUF1453"/>
    <property type="match status" value="1"/>
</dbReference>
<dbReference type="PANTHER" id="PTHR39164:SF1">
    <property type="entry name" value="PROTEIN CCDC"/>
    <property type="match status" value="1"/>
</dbReference>
<dbReference type="InterPro" id="IPR058247">
    <property type="entry name" value="DUF1453"/>
</dbReference>
<evidence type="ECO:0000313" key="4">
    <source>
        <dbReference type="Proteomes" id="UP000198956"/>
    </source>
</evidence>
<reference evidence="3 4" key="1">
    <citation type="submission" date="2016-10" db="EMBL/GenBank/DDBJ databases">
        <authorList>
            <person name="de Groot N.N."/>
        </authorList>
    </citation>
    <scope>NUCLEOTIDE SEQUENCE [LARGE SCALE GENOMIC DNA]</scope>
    <source>
        <strain evidence="3 4">L 420-91</strain>
    </source>
</reference>
<gene>
    <name evidence="2" type="ORF">K3F53_16050</name>
    <name evidence="3" type="ORF">SAMN04489735_102510</name>
</gene>
<feature type="transmembrane region" description="Helical" evidence="1">
    <location>
        <begin position="38"/>
        <end position="55"/>
    </location>
</feature>
<feature type="transmembrane region" description="Helical" evidence="1">
    <location>
        <begin position="6"/>
        <end position="26"/>
    </location>
</feature>
<protein>
    <submittedName>
        <fullName evidence="2">Cytochrome c biogenesis protein CcdC</fullName>
    </submittedName>
    <submittedName>
        <fullName evidence="3">Membrane protein CcdC involved in cytochrome C biogenesis</fullName>
    </submittedName>
</protein>
<evidence type="ECO:0000313" key="5">
    <source>
        <dbReference type="Proteomes" id="UP000826616"/>
    </source>
</evidence>
<organism evidence="3 4">
    <name type="scientific">Aneurinibacillus thermoaerophilus</name>
    <dbReference type="NCBI Taxonomy" id="143495"/>
    <lineage>
        <taxon>Bacteria</taxon>
        <taxon>Bacillati</taxon>
        <taxon>Bacillota</taxon>
        <taxon>Bacilli</taxon>
        <taxon>Bacillales</taxon>
        <taxon>Paenibacillaceae</taxon>
        <taxon>Aneurinibacillus group</taxon>
        <taxon>Aneurinibacillus</taxon>
    </lineage>
</organism>
<dbReference type="InterPro" id="IPR031306">
    <property type="entry name" value="CcdC"/>
</dbReference>
<dbReference type="EMBL" id="FNDE01000025">
    <property type="protein sequence ID" value="SDH43918.1"/>
    <property type="molecule type" value="Genomic_DNA"/>
</dbReference>
<proteinExistence type="predicted"/>
<keyword evidence="1" id="KW-0472">Membrane</keyword>
<keyword evidence="1" id="KW-1133">Transmembrane helix</keyword>
<dbReference type="EMBL" id="CP080764">
    <property type="protein sequence ID" value="QYY42343.1"/>
    <property type="molecule type" value="Genomic_DNA"/>
</dbReference>
<feature type="transmembrane region" description="Helical" evidence="1">
    <location>
        <begin position="99"/>
        <end position="121"/>
    </location>
</feature>
<dbReference type="AlphaFoldDB" id="A0A1G8CF02"/>
<sequence length="163" mass="18560">MIPVSMTIISTAIGLLMATVVFMIRMRVSKKPASLRKIILPPFFMSTGFTMFLYPPMHVHISYALLAFFVGTLLSYPLIMTSRFEVVGNDIYLKRSKAFIFILFGLVALRLALKSYVGMYISVTETAGLFFILAFGMIVPWRIAMCFEYLRLQRTLDEDSILT</sequence>
<feature type="transmembrane region" description="Helical" evidence="1">
    <location>
        <begin position="127"/>
        <end position="144"/>
    </location>
</feature>
<name>A0A1G8CF02_ANETH</name>
<evidence type="ECO:0000256" key="1">
    <source>
        <dbReference type="SAM" id="Phobius"/>
    </source>
</evidence>
<dbReference type="OrthoDB" id="120091at2"/>
<feature type="transmembrane region" description="Helical" evidence="1">
    <location>
        <begin position="61"/>
        <end position="79"/>
    </location>
</feature>